<evidence type="ECO:0000313" key="4">
    <source>
        <dbReference type="Proteomes" id="UP000038622"/>
    </source>
</evidence>
<reference evidence="5 6" key="3">
    <citation type="submission" date="2014-12" db="EMBL/GenBank/DDBJ databases">
        <authorList>
            <person name="Jaenicke S."/>
        </authorList>
    </citation>
    <scope>NUCLEOTIDE SEQUENCE [LARGE SCALE GENOMIC DNA]</scope>
</reference>
<dbReference type="EMBL" id="CDMH01000045">
    <property type="protein sequence ID" value="CRF42773.1"/>
    <property type="molecule type" value="Genomic_DNA"/>
</dbReference>
<keyword evidence="4" id="KW-1185">Reference proteome</keyword>
<dbReference type="EMBL" id="CDML01000046">
    <property type="protein sequence ID" value="CRF41578.1"/>
    <property type="molecule type" value="Genomic_DNA"/>
</dbReference>
<dbReference type="Proteomes" id="UP000041394">
    <property type="component" value="Unassembled WGS sequence"/>
</dbReference>
<evidence type="ECO:0000313" key="6">
    <source>
        <dbReference type="Proteomes" id="UP000045175"/>
    </source>
</evidence>
<sequence length="93" mass="10640">MSIVGKNQRGFINPALKPVRKKFMVSPGIVRSFRRFAASLNLSQNALLKRSILEMLEQLGKENLMVYAKLLEQRGFLDEWEGLLCELEGAWKS</sequence>
<dbReference type="RefSeq" id="WP_053941386.1">
    <property type="nucleotide sequence ID" value="NZ_CDMH01000045.1"/>
</dbReference>
<dbReference type="OrthoDB" id="9935517at2"/>
<protein>
    <submittedName>
        <fullName evidence="1">Uncharacterized protein</fullName>
    </submittedName>
</protein>
<organism evidence="1 4">
    <name type="scientific">Helicobacter ailurogastricus</name>
    <dbReference type="NCBI Taxonomy" id="1578720"/>
    <lineage>
        <taxon>Bacteria</taxon>
        <taxon>Pseudomonadati</taxon>
        <taxon>Campylobacterota</taxon>
        <taxon>Epsilonproteobacteria</taxon>
        <taxon>Campylobacterales</taxon>
        <taxon>Helicobacteraceae</taxon>
        <taxon>Helicobacter</taxon>
    </lineage>
</organism>
<reference evidence="4" key="2">
    <citation type="submission" date="2014-12" db="EMBL/GenBank/DDBJ databases">
        <authorList>
            <person name="Smet A."/>
        </authorList>
    </citation>
    <scope>NUCLEOTIDE SEQUENCE [LARGE SCALE GENOMIC DNA]</scope>
</reference>
<proteinExistence type="predicted"/>
<evidence type="ECO:0000313" key="3">
    <source>
        <dbReference type="EMBL" id="CRF43884.1"/>
    </source>
</evidence>
<dbReference type="STRING" id="1578720.HAL011_13810"/>
<dbReference type="Proteomes" id="UP000045175">
    <property type="component" value="Unassembled WGS sequence"/>
</dbReference>
<dbReference type="EMBL" id="CDMN01000017">
    <property type="protein sequence ID" value="CRF43884.1"/>
    <property type="molecule type" value="Genomic_DNA"/>
</dbReference>
<dbReference type="AlphaFoldDB" id="A0A0K2X7J9"/>
<evidence type="ECO:0000313" key="2">
    <source>
        <dbReference type="EMBL" id="CRF42773.1"/>
    </source>
</evidence>
<reference evidence="1" key="1">
    <citation type="submission" date="2014-12" db="EMBL/GenBank/DDBJ databases">
        <title>Whole genome sequences of four Staphylococcus schleiferi canine isolates.</title>
        <authorList>
            <person name="Misic A.M."/>
            <person name="Cain C."/>
            <person name="Morris D.O."/>
            <person name="Rankin S."/>
            <person name="Beiting D."/>
        </authorList>
    </citation>
    <scope>NUCLEOTIDE SEQUENCE</scope>
    <source>
        <strain evidence="1">ASB11</strain>
        <strain evidence="2">ASB13</strain>
        <strain evidence="3">ASB9</strain>
    </source>
</reference>
<accession>A0A0K2X7J9</accession>
<evidence type="ECO:0000313" key="5">
    <source>
        <dbReference type="Proteomes" id="UP000041394"/>
    </source>
</evidence>
<dbReference type="Proteomes" id="UP000038622">
    <property type="component" value="Unassembled WGS sequence"/>
</dbReference>
<evidence type="ECO:0000313" key="1">
    <source>
        <dbReference type="EMBL" id="CRF41578.1"/>
    </source>
</evidence>
<gene>
    <name evidence="1" type="ORF">HAL011_13810</name>
    <name evidence="2" type="ORF">HAL013_09800</name>
    <name evidence="3" type="ORF">HAL09_04420</name>
</gene>
<name>A0A0K2X7J9_9HELI</name>